<organism evidence="1 2">
    <name type="scientific">Laccaria amethystina LaAM-08-1</name>
    <dbReference type="NCBI Taxonomy" id="1095629"/>
    <lineage>
        <taxon>Eukaryota</taxon>
        <taxon>Fungi</taxon>
        <taxon>Dikarya</taxon>
        <taxon>Basidiomycota</taxon>
        <taxon>Agaricomycotina</taxon>
        <taxon>Agaricomycetes</taxon>
        <taxon>Agaricomycetidae</taxon>
        <taxon>Agaricales</taxon>
        <taxon>Agaricineae</taxon>
        <taxon>Hydnangiaceae</taxon>
        <taxon>Laccaria</taxon>
    </lineage>
</organism>
<dbReference type="EMBL" id="KN838921">
    <property type="protein sequence ID" value="KIJ92285.1"/>
    <property type="molecule type" value="Genomic_DNA"/>
</dbReference>
<reference evidence="2" key="2">
    <citation type="submission" date="2015-01" db="EMBL/GenBank/DDBJ databases">
        <title>Evolutionary Origins and Diversification of the Mycorrhizal Mutualists.</title>
        <authorList>
            <consortium name="DOE Joint Genome Institute"/>
            <consortium name="Mycorrhizal Genomics Consortium"/>
            <person name="Kohler A."/>
            <person name="Kuo A."/>
            <person name="Nagy L.G."/>
            <person name="Floudas D."/>
            <person name="Copeland A."/>
            <person name="Barry K.W."/>
            <person name="Cichocki N."/>
            <person name="Veneault-Fourrey C."/>
            <person name="LaButti K."/>
            <person name="Lindquist E.A."/>
            <person name="Lipzen A."/>
            <person name="Lundell T."/>
            <person name="Morin E."/>
            <person name="Murat C."/>
            <person name="Riley R."/>
            <person name="Ohm R."/>
            <person name="Sun H."/>
            <person name="Tunlid A."/>
            <person name="Henrissat B."/>
            <person name="Grigoriev I.V."/>
            <person name="Hibbett D.S."/>
            <person name="Martin F."/>
        </authorList>
    </citation>
    <scope>NUCLEOTIDE SEQUENCE [LARGE SCALE GENOMIC DNA]</scope>
    <source>
        <strain evidence="2">LaAM-08-1</strain>
    </source>
</reference>
<dbReference type="AlphaFoldDB" id="A0A0C9WNU7"/>
<protein>
    <submittedName>
        <fullName evidence="1">Unplaced genomic scaffold K443scaffold_386, whole genome shotgun sequence</fullName>
    </submittedName>
</protein>
<reference evidence="1 2" key="1">
    <citation type="submission" date="2014-04" db="EMBL/GenBank/DDBJ databases">
        <authorList>
            <consortium name="DOE Joint Genome Institute"/>
            <person name="Kuo A."/>
            <person name="Kohler A."/>
            <person name="Nagy L.G."/>
            <person name="Floudas D."/>
            <person name="Copeland A."/>
            <person name="Barry K.W."/>
            <person name="Cichocki N."/>
            <person name="Veneault-Fourrey C."/>
            <person name="LaButti K."/>
            <person name="Lindquist E.A."/>
            <person name="Lipzen A."/>
            <person name="Lundell T."/>
            <person name="Morin E."/>
            <person name="Murat C."/>
            <person name="Sun H."/>
            <person name="Tunlid A."/>
            <person name="Henrissat B."/>
            <person name="Grigoriev I.V."/>
            <person name="Hibbett D.S."/>
            <person name="Martin F."/>
            <person name="Nordberg H.P."/>
            <person name="Cantor M.N."/>
            <person name="Hua S.X."/>
        </authorList>
    </citation>
    <scope>NUCLEOTIDE SEQUENCE [LARGE SCALE GENOMIC DNA]</scope>
    <source>
        <strain evidence="1 2">LaAM-08-1</strain>
    </source>
</reference>
<keyword evidence="2" id="KW-1185">Reference proteome</keyword>
<evidence type="ECO:0000313" key="2">
    <source>
        <dbReference type="Proteomes" id="UP000054477"/>
    </source>
</evidence>
<dbReference type="Proteomes" id="UP000054477">
    <property type="component" value="Unassembled WGS sequence"/>
</dbReference>
<name>A0A0C9WNU7_9AGAR</name>
<accession>A0A0C9WNU7</accession>
<dbReference type="HOGENOM" id="CLU_2400031_0_0_1"/>
<sequence length="93" mass="10327">MTCSWRDCDRLRCYPDSSESDPKRGAGQAEFSLGIVIEVLEITGCRQNCQNAILAPSLSMSVMRVDKKGRNQVTSRVESCAQIWSSRPVTVCI</sequence>
<gene>
    <name evidence="1" type="ORF">K443DRAFT_439942</name>
</gene>
<proteinExistence type="predicted"/>
<evidence type="ECO:0000313" key="1">
    <source>
        <dbReference type="EMBL" id="KIJ92285.1"/>
    </source>
</evidence>